<evidence type="ECO:0000313" key="2">
    <source>
        <dbReference type="Proteomes" id="UP000236413"/>
    </source>
</evidence>
<dbReference type="NCBIfam" id="NF047798">
    <property type="entry name" value="leader_Chryseo"/>
    <property type="match status" value="1"/>
</dbReference>
<dbReference type="EMBL" id="PPEG02000010">
    <property type="protein sequence ID" value="PWN58598.1"/>
    <property type="molecule type" value="Genomic_DNA"/>
</dbReference>
<proteinExistence type="predicted"/>
<reference evidence="1 2" key="1">
    <citation type="submission" date="2018-04" db="EMBL/GenBank/DDBJ databases">
        <title>Chryseobacterium oncorhynchi 701B-08T from rainbow trout, and Chryseobacterium viscerum 687B-08T from diseased fish.</title>
        <authorList>
            <person name="Jeong J.-J."/>
            <person name="Lee Y.J."/>
            <person name="Pathiraja D."/>
            <person name="Park B."/>
            <person name="Choi I.-G."/>
            <person name="Kim K.D."/>
        </authorList>
    </citation>
    <scope>NUCLEOTIDE SEQUENCE [LARGE SCALE GENOMIC DNA]</scope>
    <source>
        <strain evidence="1 2">687B-08</strain>
    </source>
</reference>
<protein>
    <recommendedName>
        <fullName evidence="3">Bacteriocin</fullName>
    </recommendedName>
</protein>
<evidence type="ECO:0008006" key="3">
    <source>
        <dbReference type="Google" id="ProtNLM"/>
    </source>
</evidence>
<accession>A0A316WHJ8</accession>
<gene>
    <name evidence="1" type="ORF">C1634_021285</name>
</gene>
<organism evidence="1 2">
    <name type="scientific">Chryseobacterium viscerum</name>
    <dbReference type="NCBI Taxonomy" id="1037377"/>
    <lineage>
        <taxon>Bacteria</taxon>
        <taxon>Pseudomonadati</taxon>
        <taxon>Bacteroidota</taxon>
        <taxon>Flavobacteriia</taxon>
        <taxon>Flavobacteriales</taxon>
        <taxon>Weeksellaceae</taxon>
        <taxon>Chryseobacterium group</taxon>
        <taxon>Chryseobacterium</taxon>
    </lineage>
</organism>
<sequence length="75" mass="8622">MRKPKSRESRQQIKLNIIMKNLRKLTKKNLKEISGGAALGLCPSKPIRSCDIWCGMTPEQKMRCLLDVEEPCECF</sequence>
<name>A0A316WHJ8_9FLAO</name>
<dbReference type="InterPro" id="IPR058074">
    <property type="entry name" value="Bacteriocin-like"/>
</dbReference>
<dbReference type="Proteomes" id="UP000236413">
    <property type="component" value="Unassembled WGS sequence"/>
</dbReference>
<dbReference type="AlphaFoldDB" id="A0A316WHJ8"/>
<evidence type="ECO:0000313" key="1">
    <source>
        <dbReference type="EMBL" id="PWN58598.1"/>
    </source>
</evidence>
<comment type="caution">
    <text evidence="1">The sequence shown here is derived from an EMBL/GenBank/DDBJ whole genome shotgun (WGS) entry which is preliminary data.</text>
</comment>